<evidence type="ECO:0000313" key="7">
    <source>
        <dbReference type="Proteomes" id="UP000263753"/>
    </source>
</evidence>
<evidence type="ECO:0000256" key="1">
    <source>
        <dbReference type="ARBA" id="ARBA00022448"/>
    </source>
</evidence>
<dbReference type="PROSITE" id="PS51352">
    <property type="entry name" value="THIOREDOXIN_2"/>
    <property type="match status" value="1"/>
</dbReference>
<feature type="domain" description="Thioredoxin" evidence="5">
    <location>
        <begin position="1"/>
        <end position="110"/>
    </location>
</feature>
<evidence type="ECO:0000256" key="2">
    <source>
        <dbReference type="ARBA" id="ARBA00022982"/>
    </source>
</evidence>
<proteinExistence type="predicted"/>
<dbReference type="Proteomes" id="UP000263753">
    <property type="component" value="Chromosome"/>
</dbReference>
<dbReference type="RefSeq" id="WP_087511979.1">
    <property type="nucleotide sequence ID" value="NZ_CP032134.1"/>
</dbReference>
<gene>
    <name evidence="6" type="ORF">CDG60_12820</name>
</gene>
<name>A0A3B7LY91_9GAMM</name>
<dbReference type="InterPro" id="IPR036249">
    <property type="entry name" value="Thioredoxin-like_sf"/>
</dbReference>
<dbReference type="PANTHER" id="PTHR45663">
    <property type="entry name" value="GEO12009P1"/>
    <property type="match status" value="1"/>
</dbReference>
<dbReference type="PANTHER" id="PTHR45663:SF11">
    <property type="entry name" value="GEO12009P1"/>
    <property type="match status" value="1"/>
</dbReference>
<organism evidence="6 7">
    <name type="scientific">Acinetobacter chinensis</name>
    <dbReference type="NCBI Taxonomy" id="2004650"/>
    <lineage>
        <taxon>Bacteria</taxon>
        <taxon>Pseudomonadati</taxon>
        <taxon>Pseudomonadota</taxon>
        <taxon>Gammaproteobacteria</taxon>
        <taxon>Moraxellales</taxon>
        <taxon>Moraxellaceae</taxon>
        <taxon>Acinetobacter</taxon>
    </lineage>
</organism>
<evidence type="ECO:0000256" key="3">
    <source>
        <dbReference type="ARBA" id="ARBA00023157"/>
    </source>
</evidence>
<evidence type="ECO:0000256" key="4">
    <source>
        <dbReference type="ARBA" id="ARBA00023284"/>
    </source>
</evidence>
<keyword evidence="1" id="KW-0813">Transport</keyword>
<evidence type="ECO:0000259" key="5">
    <source>
        <dbReference type="PROSITE" id="PS51352"/>
    </source>
</evidence>
<dbReference type="SUPFAM" id="SSF52833">
    <property type="entry name" value="Thioredoxin-like"/>
    <property type="match status" value="1"/>
</dbReference>
<dbReference type="CDD" id="cd02947">
    <property type="entry name" value="TRX_family"/>
    <property type="match status" value="1"/>
</dbReference>
<keyword evidence="4" id="KW-0676">Redox-active center</keyword>
<dbReference type="GO" id="GO:0005737">
    <property type="term" value="C:cytoplasm"/>
    <property type="evidence" value="ECO:0007669"/>
    <property type="project" value="TreeGrafter"/>
</dbReference>
<dbReference type="Pfam" id="PF00085">
    <property type="entry name" value="Thioredoxin"/>
    <property type="match status" value="1"/>
</dbReference>
<dbReference type="PROSITE" id="PS00194">
    <property type="entry name" value="THIOREDOXIN_1"/>
    <property type="match status" value="1"/>
</dbReference>
<keyword evidence="2" id="KW-0249">Electron transport</keyword>
<reference evidence="7" key="1">
    <citation type="submission" date="2018-09" db="EMBL/GenBank/DDBJ databases">
        <title>The complete genome of Acinetobacter sp. strain WCHAc010005.</title>
        <authorList>
            <person name="Hu Y."/>
            <person name="Long H."/>
            <person name="Feng Y."/>
            <person name="Zong Z."/>
        </authorList>
    </citation>
    <scope>NUCLEOTIDE SEQUENCE [LARGE SCALE GENOMIC DNA]</scope>
    <source>
        <strain evidence="7">WCHAc010005</strain>
    </source>
</reference>
<keyword evidence="3" id="KW-1015">Disulfide bond</keyword>
<dbReference type="AlphaFoldDB" id="A0A3B7LY91"/>
<dbReference type="GO" id="GO:0015035">
    <property type="term" value="F:protein-disulfide reductase activity"/>
    <property type="evidence" value="ECO:0007669"/>
    <property type="project" value="TreeGrafter"/>
</dbReference>
<evidence type="ECO:0000313" key="6">
    <source>
        <dbReference type="EMBL" id="AXY57368.1"/>
    </source>
</evidence>
<dbReference type="InterPro" id="IPR013766">
    <property type="entry name" value="Thioredoxin_domain"/>
</dbReference>
<sequence length="111" mass="12780">MNIIMHYNEDNYSEFEWYEGFSIIRFYADWCAPCVQNFPVFEQAANDFAHSDPAIKFGKVNIDQSPIVSLRYNVYGLPSTLIFHQGQIIKRIAGVKSLTEITQIIQQSISP</sequence>
<dbReference type="KEGG" id="achi:CDG60_12820"/>
<dbReference type="EMBL" id="CP032134">
    <property type="protein sequence ID" value="AXY57368.1"/>
    <property type="molecule type" value="Genomic_DNA"/>
</dbReference>
<accession>A0A3B7LY91</accession>
<protein>
    <submittedName>
        <fullName evidence="6">Thioredoxin</fullName>
    </submittedName>
</protein>
<dbReference type="Gene3D" id="3.40.30.10">
    <property type="entry name" value="Glutaredoxin"/>
    <property type="match status" value="1"/>
</dbReference>
<dbReference type="InterPro" id="IPR017937">
    <property type="entry name" value="Thioredoxin_CS"/>
</dbReference>